<evidence type="ECO:0000313" key="14">
    <source>
        <dbReference type="EMBL" id="CAK0787221.1"/>
    </source>
</evidence>
<dbReference type="Pfam" id="PF00060">
    <property type="entry name" value="Lig_chan"/>
    <property type="match status" value="1"/>
</dbReference>
<dbReference type="InterPro" id="IPR001320">
    <property type="entry name" value="Iontro_rcpt_C"/>
</dbReference>
<evidence type="ECO:0000256" key="4">
    <source>
        <dbReference type="ARBA" id="ARBA00022989"/>
    </source>
</evidence>
<dbReference type="SUPFAM" id="SSF53850">
    <property type="entry name" value="Periplasmic binding protein-like II"/>
    <property type="match status" value="1"/>
</dbReference>
<keyword evidence="2" id="KW-0813">Transport</keyword>
<evidence type="ECO:0000256" key="2">
    <source>
        <dbReference type="ARBA" id="ARBA00022448"/>
    </source>
</evidence>
<dbReference type="Gene3D" id="3.40.190.10">
    <property type="entry name" value="Periplasmic binding protein-like II"/>
    <property type="match status" value="2"/>
</dbReference>
<keyword evidence="5" id="KW-0406">Ion transport</keyword>
<dbReference type="InterPro" id="IPR015683">
    <property type="entry name" value="Ionotropic_Glu_rcpt"/>
</dbReference>
<feature type="domain" description="Ionotropic glutamate receptor C-terminal" evidence="13">
    <location>
        <begin position="118"/>
        <end position="389"/>
    </location>
</feature>
<keyword evidence="3 12" id="KW-0812">Transmembrane</keyword>
<name>A0AAV1IKR2_9CHLO</name>
<dbReference type="Proteomes" id="UP001314263">
    <property type="component" value="Unassembled WGS sequence"/>
</dbReference>
<proteinExistence type="predicted"/>
<accession>A0AAV1IKR2</accession>
<evidence type="ECO:0000256" key="9">
    <source>
        <dbReference type="ARBA" id="ARBA00023286"/>
    </source>
</evidence>
<organism evidence="14 15">
    <name type="scientific">Coccomyxa viridis</name>
    <dbReference type="NCBI Taxonomy" id="1274662"/>
    <lineage>
        <taxon>Eukaryota</taxon>
        <taxon>Viridiplantae</taxon>
        <taxon>Chlorophyta</taxon>
        <taxon>core chlorophytes</taxon>
        <taxon>Trebouxiophyceae</taxon>
        <taxon>Trebouxiophyceae incertae sedis</taxon>
        <taxon>Coccomyxaceae</taxon>
        <taxon>Coccomyxa</taxon>
    </lineage>
</organism>
<evidence type="ECO:0000256" key="11">
    <source>
        <dbReference type="SAM" id="MobiDB-lite"/>
    </source>
</evidence>
<evidence type="ECO:0000256" key="6">
    <source>
        <dbReference type="ARBA" id="ARBA00023136"/>
    </source>
</evidence>
<feature type="transmembrane region" description="Helical" evidence="12">
    <location>
        <begin position="384"/>
        <end position="409"/>
    </location>
</feature>
<evidence type="ECO:0000259" key="13">
    <source>
        <dbReference type="Pfam" id="PF00060"/>
    </source>
</evidence>
<feature type="compositionally biased region" description="Basic and acidic residues" evidence="11">
    <location>
        <begin position="435"/>
        <end position="446"/>
    </location>
</feature>
<protein>
    <recommendedName>
        <fullName evidence="13">Ionotropic glutamate receptor C-terminal domain-containing protein</fullName>
    </recommendedName>
</protein>
<evidence type="ECO:0000256" key="1">
    <source>
        <dbReference type="ARBA" id="ARBA00004141"/>
    </source>
</evidence>
<gene>
    <name evidence="14" type="ORF">CVIRNUC_010437</name>
</gene>
<evidence type="ECO:0000256" key="7">
    <source>
        <dbReference type="ARBA" id="ARBA00023170"/>
    </source>
</evidence>
<keyword evidence="7" id="KW-0675">Receptor</keyword>
<comment type="caution">
    <text evidence="14">The sequence shown here is derived from an EMBL/GenBank/DDBJ whole genome shotgun (WGS) entry which is preliminary data.</text>
</comment>
<evidence type="ECO:0000256" key="3">
    <source>
        <dbReference type="ARBA" id="ARBA00022692"/>
    </source>
</evidence>
<dbReference type="PANTHER" id="PTHR18966">
    <property type="entry name" value="IONOTROPIC GLUTAMATE RECEPTOR"/>
    <property type="match status" value="1"/>
</dbReference>
<evidence type="ECO:0000256" key="10">
    <source>
        <dbReference type="ARBA" id="ARBA00023303"/>
    </source>
</evidence>
<feature type="compositionally biased region" description="Basic and acidic residues" evidence="11">
    <location>
        <begin position="467"/>
        <end position="476"/>
    </location>
</feature>
<evidence type="ECO:0000256" key="8">
    <source>
        <dbReference type="ARBA" id="ARBA00023180"/>
    </source>
</evidence>
<feature type="transmembrane region" description="Helical" evidence="12">
    <location>
        <begin position="193"/>
        <end position="213"/>
    </location>
</feature>
<keyword evidence="4 12" id="KW-1133">Transmembrane helix</keyword>
<dbReference type="AlphaFoldDB" id="A0AAV1IKR2"/>
<evidence type="ECO:0000313" key="15">
    <source>
        <dbReference type="Proteomes" id="UP001314263"/>
    </source>
</evidence>
<dbReference type="GO" id="GO:0016020">
    <property type="term" value="C:membrane"/>
    <property type="evidence" value="ECO:0007669"/>
    <property type="project" value="UniProtKB-SubCell"/>
</dbReference>
<feature type="compositionally biased region" description="Polar residues" evidence="11">
    <location>
        <begin position="448"/>
        <end position="466"/>
    </location>
</feature>
<sequence>MVLRVVTPPNRLPFIKTYEDGHREGLLMDMLPKLLETAGINDTVNFLLAKDNNPDGFIDAFNEDQADLALYPVIIGKGIQAQAQQTAAFLNGGLQLLVRKKERDSDQIFTFLAPFSAYLWICIICSALAVFVVWIIIGKLSPLGTYTVRRMRRIDSPDEEVKEFAIESATESFLLEAWMALVGQALIPRGRSWAVWIVSLSWGLFGVIVLSAYTANLAAILADGNFDPAISNVADLLRVNGTAAVLKGGQNYAYVRTTGDPALQLLQPNIVQSPTYDIGYDWVQSGEIDALIAPDSYLLPYMARPPCNTQVVGPYFGIGSMALAVPLNSTLLTRINTAIYRLGETGYIDGLYTKWIIHSDTCEMPSVVPQVQAPQLGISAFRGLWYMLFAFMVLAFIHVGLENLLIMVLHRRPKLRAKVEHLMEKVIGDGSSVFEEEKARDEEKIPPSKTSPAVSSPPETSGATNRRTADDMKSEEAGDAVLNSLKLARWY</sequence>
<keyword evidence="9" id="KW-1071">Ligand-gated ion channel</keyword>
<comment type="subcellular location">
    <subcellularLocation>
        <location evidence="1">Membrane</location>
        <topology evidence="1">Multi-pass membrane protein</topology>
    </subcellularLocation>
</comment>
<dbReference type="GO" id="GO:0015276">
    <property type="term" value="F:ligand-gated monoatomic ion channel activity"/>
    <property type="evidence" value="ECO:0007669"/>
    <property type="project" value="InterPro"/>
</dbReference>
<keyword evidence="6 12" id="KW-0472">Membrane</keyword>
<feature type="region of interest" description="Disordered" evidence="11">
    <location>
        <begin position="435"/>
        <end position="477"/>
    </location>
</feature>
<keyword evidence="10" id="KW-0407">Ion channel</keyword>
<keyword evidence="15" id="KW-1185">Reference proteome</keyword>
<evidence type="ECO:0000256" key="12">
    <source>
        <dbReference type="SAM" id="Phobius"/>
    </source>
</evidence>
<evidence type="ECO:0000256" key="5">
    <source>
        <dbReference type="ARBA" id="ARBA00023065"/>
    </source>
</evidence>
<reference evidence="14 15" key="1">
    <citation type="submission" date="2023-10" db="EMBL/GenBank/DDBJ databases">
        <authorList>
            <person name="Maclean D."/>
            <person name="Macfadyen A."/>
        </authorList>
    </citation>
    <scope>NUCLEOTIDE SEQUENCE [LARGE SCALE GENOMIC DNA]</scope>
</reference>
<keyword evidence="8" id="KW-0325">Glycoprotein</keyword>
<feature type="transmembrane region" description="Helical" evidence="12">
    <location>
        <begin position="117"/>
        <end position="137"/>
    </location>
</feature>
<dbReference type="Gene3D" id="1.10.287.70">
    <property type="match status" value="1"/>
</dbReference>
<dbReference type="EMBL" id="CAUYUE010000016">
    <property type="protein sequence ID" value="CAK0787221.1"/>
    <property type="molecule type" value="Genomic_DNA"/>
</dbReference>